<feature type="compositionally biased region" description="Low complexity" evidence="1">
    <location>
        <begin position="48"/>
        <end position="63"/>
    </location>
</feature>
<evidence type="ECO:0000313" key="2">
    <source>
        <dbReference type="EMBL" id="KIW88249.1"/>
    </source>
</evidence>
<dbReference type="AlphaFoldDB" id="A0A0D2HUN1"/>
<evidence type="ECO:0000256" key="1">
    <source>
        <dbReference type="SAM" id="MobiDB-lite"/>
    </source>
</evidence>
<keyword evidence="3" id="KW-1185">Reference proteome</keyword>
<name>A0A0D2HUN1_CLAB1</name>
<dbReference type="Proteomes" id="UP000053789">
    <property type="component" value="Unassembled WGS sequence"/>
</dbReference>
<dbReference type="RefSeq" id="XP_016614918.1">
    <property type="nucleotide sequence ID" value="XM_016769072.1"/>
</dbReference>
<dbReference type="OrthoDB" id="4161793at2759"/>
<proteinExistence type="predicted"/>
<protein>
    <submittedName>
        <fullName evidence="2">Uncharacterized protein</fullName>
    </submittedName>
</protein>
<feature type="region of interest" description="Disordered" evidence="1">
    <location>
        <begin position="42"/>
        <end position="134"/>
    </location>
</feature>
<accession>A0A0D2HUN1</accession>
<dbReference type="HOGENOM" id="CLU_077995_0_0_1"/>
<sequence>MPIQIPRLRWAGSDSRSSVWFGLAKLCMHDKYRRIEAIRRSRRDRARGAISAEASARATTATTPGNDQQGAGTEPAMEEGIEDEETQAQEAQARDVEDDAAAALADVAGAGEASGAEDRKSNHNRDQKDSPICPTQAEGIRKHKSVLLRFSPQKQHQLGRETAYELLIPIRPVKTTKNHSGLVLAACQRYPPYDLGAQEPSLDTRILPLTVRGPVDSHLPDPQLQSAGLLAAFVKRSFTRFYSC</sequence>
<gene>
    <name evidence="2" type="ORF">Z519_11360</name>
</gene>
<feature type="compositionally biased region" description="Low complexity" evidence="1">
    <location>
        <begin position="101"/>
        <end position="113"/>
    </location>
</feature>
<dbReference type="VEuPathDB" id="FungiDB:Z519_11360"/>
<reference evidence="2" key="1">
    <citation type="submission" date="2015-01" db="EMBL/GenBank/DDBJ databases">
        <title>The Genome Sequence of Cladophialophora bantiana CBS 173.52.</title>
        <authorList>
            <consortium name="The Broad Institute Genomics Platform"/>
            <person name="Cuomo C."/>
            <person name="de Hoog S."/>
            <person name="Gorbushina A."/>
            <person name="Stielow B."/>
            <person name="Teixiera M."/>
            <person name="Abouelleil A."/>
            <person name="Chapman S.B."/>
            <person name="Priest M."/>
            <person name="Young S.K."/>
            <person name="Wortman J."/>
            <person name="Nusbaum C."/>
            <person name="Birren B."/>
        </authorList>
    </citation>
    <scope>NUCLEOTIDE SEQUENCE [LARGE SCALE GENOMIC DNA]</scope>
    <source>
        <strain evidence="2">CBS 173.52</strain>
    </source>
</reference>
<feature type="compositionally biased region" description="Basic and acidic residues" evidence="1">
    <location>
        <begin position="116"/>
        <end position="129"/>
    </location>
</feature>
<organism evidence="2 3">
    <name type="scientific">Cladophialophora bantiana (strain ATCC 10958 / CBS 173.52 / CDC B-1940 / NIH 8579)</name>
    <name type="common">Xylohypha bantiana</name>
    <dbReference type="NCBI Taxonomy" id="1442370"/>
    <lineage>
        <taxon>Eukaryota</taxon>
        <taxon>Fungi</taxon>
        <taxon>Dikarya</taxon>
        <taxon>Ascomycota</taxon>
        <taxon>Pezizomycotina</taxon>
        <taxon>Eurotiomycetes</taxon>
        <taxon>Chaetothyriomycetidae</taxon>
        <taxon>Chaetothyriales</taxon>
        <taxon>Herpotrichiellaceae</taxon>
        <taxon>Cladophialophora</taxon>
    </lineage>
</organism>
<evidence type="ECO:0000313" key="3">
    <source>
        <dbReference type="Proteomes" id="UP000053789"/>
    </source>
</evidence>
<dbReference type="GeneID" id="27704288"/>
<feature type="compositionally biased region" description="Acidic residues" evidence="1">
    <location>
        <begin position="76"/>
        <end position="87"/>
    </location>
</feature>
<dbReference type="EMBL" id="KN847000">
    <property type="protein sequence ID" value="KIW88249.1"/>
    <property type="molecule type" value="Genomic_DNA"/>
</dbReference>